<dbReference type="Proteomes" id="UP000676325">
    <property type="component" value="Unassembled WGS sequence"/>
</dbReference>
<comment type="caution">
    <text evidence="2">The sequence shown here is derived from an EMBL/GenBank/DDBJ whole genome shotgun (WGS) entry which is preliminary data.</text>
</comment>
<evidence type="ECO:0000259" key="1">
    <source>
        <dbReference type="Pfam" id="PF09995"/>
    </source>
</evidence>
<evidence type="ECO:0000313" key="3">
    <source>
        <dbReference type="Proteomes" id="UP000676325"/>
    </source>
</evidence>
<dbReference type="PANTHER" id="PTHR36151">
    <property type="entry name" value="BLR2777 PROTEIN"/>
    <property type="match status" value="1"/>
</dbReference>
<sequence length="302" mass="32376">MPLTSQERSADPVEALRRSLAGMLAARIAGPGGPAVRQRIVRARSGWFGPDRPIRRVHGDAAMFVGGLRALLLQSLHPLAIAAVTEHSGYRADPWGRLQRTGAFLAITTYGSAEDAQRAVDAVKAVHTRVHGAAPDGRTYRADDPHLLAWVHVAEVDSFLRCHQRYGAAPLTDQEADGYVADAAVVAEALGVIDPPVTTAQLAERIEAYRPELAGTPQARAAARFLLLNPPLPLPARAPYGVIAAAAVGSLPRWTRWPLRLPYLPISEATAVPVAGHALMRATRWVLASHEPLDTTTATREG</sequence>
<name>A0A941E709_9ACTN</name>
<accession>A0A941E709</accession>
<organism evidence="2 3">
    <name type="scientific">Actinospica acidithermotolerans</name>
    <dbReference type="NCBI Taxonomy" id="2828514"/>
    <lineage>
        <taxon>Bacteria</taxon>
        <taxon>Bacillati</taxon>
        <taxon>Actinomycetota</taxon>
        <taxon>Actinomycetes</taxon>
        <taxon>Catenulisporales</taxon>
        <taxon>Actinospicaceae</taxon>
        <taxon>Actinospica</taxon>
    </lineage>
</organism>
<evidence type="ECO:0000313" key="2">
    <source>
        <dbReference type="EMBL" id="MBR7825108.1"/>
    </source>
</evidence>
<dbReference type="EMBL" id="JAGSOH010000003">
    <property type="protein sequence ID" value="MBR7825108.1"/>
    <property type="molecule type" value="Genomic_DNA"/>
</dbReference>
<dbReference type="InterPro" id="IPR018713">
    <property type="entry name" value="MPAB/Lcp_cat_dom"/>
</dbReference>
<reference evidence="2" key="1">
    <citation type="submission" date="2021-04" db="EMBL/GenBank/DDBJ databases">
        <title>Genome based classification of Actinospica acidithermotolerans sp. nov., an actinobacterium isolated from an Indonesian hot spring.</title>
        <authorList>
            <person name="Kusuma A.B."/>
            <person name="Putra K.E."/>
            <person name="Nafisah S."/>
            <person name="Loh J."/>
            <person name="Nouioui I."/>
            <person name="Goodfellow M."/>
        </authorList>
    </citation>
    <scope>NUCLEOTIDE SEQUENCE</scope>
    <source>
        <strain evidence="2">MGRD01-02</strain>
    </source>
</reference>
<protein>
    <submittedName>
        <fullName evidence="2">DUF2236 domain-containing protein</fullName>
    </submittedName>
</protein>
<keyword evidence="3" id="KW-1185">Reference proteome</keyword>
<dbReference type="AlphaFoldDB" id="A0A941E709"/>
<gene>
    <name evidence="2" type="ORF">KDK95_02230</name>
</gene>
<dbReference type="PANTHER" id="PTHR36151:SF3">
    <property type="entry name" value="ER-BOUND OXYGENASE MPAB_MPAB'_RUBBER OXYGENASE CATALYTIC DOMAIN-CONTAINING PROTEIN"/>
    <property type="match status" value="1"/>
</dbReference>
<proteinExistence type="predicted"/>
<feature type="domain" description="ER-bound oxygenase mpaB/mpaB'/Rubber oxygenase catalytic" evidence="1">
    <location>
        <begin position="55"/>
        <end position="285"/>
    </location>
</feature>
<dbReference type="RefSeq" id="WP_212516267.1">
    <property type="nucleotide sequence ID" value="NZ_JAGSOH010000003.1"/>
</dbReference>
<dbReference type="Pfam" id="PF09995">
    <property type="entry name" value="MPAB_Lcp_cat"/>
    <property type="match status" value="1"/>
</dbReference>
<dbReference type="GO" id="GO:0016491">
    <property type="term" value="F:oxidoreductase activity"/>
    <property type="evidence" value="ECO:0007669"/>
    <property type="project" value="InterPro"/>
</dbReference>